<sequence>MPFGECTITLEDVAMLLGLKISRPPIIRYATMDWGALVQCLLGMTPPESMLTGGRLRMSWIDRHFSNVSEHINSQEQLECYTRAFILRIIGGYLL</sequence>
<evidence type="ECO:0000259" key="1">
    <source>
        <dbReference type="Pfam" id="PF10536"/>
    </source>
</evidence>
<dbReference type="InterPro" id="IPR044824">
    <property type="entry name" value="MAIN-like"/>
</dbReference>
<dbReference type="Proteomes" id="UP000075243">
    <property type="component" value="Unassembled WGS sequence"/>
</dbReference>
<accession>A0A151R105</accession>
<dbReference type="InterPro" id="IPR019557">
    <property type="entry name" value="AminoTfrase-like_pln_mobile"/>
</dbReference>
<keyword evidence="3" id="KW-1185">Reference proteome</keyword>
<feature type="domain" description="Aminotransferase-like plant mobile" evidence="1">
    <location>
        <begin position="1"/>
        <end position="94"/>
    </location>
</feature>
<reference evidence="2" key="1">
    <citation type="journal article" date="2012" name="Nat. Biotechnol.">
        <title>Draft genome sequence of pigeonpea (Cajanus cajan), an orphan legume crop of resource-poor farmers.</title>
        <authorList>
            <person name="Varshney R.K."/>
            <person name="Chen W."/>
            <person name="Li Y."/>
            <person name="Bharti A.K."/>
            <person name="Saxena R.K."/>
            <person name="Schlueter J.A."/>
            <person name="Donoghue M.T."/>
            <person name="Azam S."/>
            <person name="Fan G."/>
            <person name="Whaley A.M."/>
            <person name="Farmer A.D."/>
            <person name="Sheridan J."/>
            <person name="Iwata A."/>
            <person name="Tuteja R."/>
            <person name="Penmetsa R.V."/>
            <person name="Wu W."/>
            <person name="Upadhyaya H.D."/>
            <person name="Yang S.P."/>
            <person name="Shah T."/>
            <person name="Saxena K.B."/>
            <person name="Michael T."/>
            <person name="McCombie W.R."/>
            <person name="Yang B."/>
            <person name="Zhang G."/>
            <person name="Yang H."/>
            <person name="Wang J."/>
            <person name="Spillane C."/>
            <person name="Cook D.R."/>
            <person name="May G.D."/>
            <person name="Xu X."/>
            <person name="Jackson S.A."/>
        </authorList>
    </citation>
    <scope>NUCLEOTIDE SEQUENCE [LARGE SCALE GENOMIC DNA]</scope>
</reference>
<proteinExistence type="predicted"/>
<dbReference type="GO" id="GO:0010073">
    <property type="term" value="P:meristem maintenance"/>
    <property type="evidence" value="ECO:0007669"/>
    <property type="project" value="InterPro"/>
</dbReference>
<name>A0A151R105_CAJCA</name>
<protein>
    <submittedName>
        <fullName evidence="2">Serine/threonine protein phosphatase 7 long form isogeny</fullName>
    </submittedName>
</protein>
<dbReference type="AlphaFoldDB" id="A0A151R105"/>
<dbReference type="EMBL" id="KQ484243">
    <property type="protein sequence ID" value="KYP36254.1"/>
    <property type="molecule type" value="Genomic_DNA"/>
</dbReference>
<dbReference type="PANTHER" id="PTHR46033">
    <property type="entry name" value="PROTEIN MAIN-LIKE 2"/>
    <property type="match status" value="1"/>
</dbReference>
<organism evidence="2 3">
    <name type="scientific">Cajanus cajan</name>
    <name type="common">Pigeon pea</name>
    <name type="synonym">Cajanus indicus</name>
    <dbReference type="NCBI Taxonomy" id="3821"/>
    <lineage>
        <taxon>Eukaryota</taxon>
        <taxon>Viridiplantae</taxon>
        <taxon>Streptophyta</taxon>
        <taxon>Embryophyta</taxon>
        <taxon>Tracheophyta</taxon>
        <taxon>Spermatophyta</taxon>
        <taxon>Magnoliopsida</taxon>
        <taxon>eudicotyledons</taxon>
        <taxon>Gunneridae</taxon>
        <taxon>Pentapetalae</taxon>
        <taxon>rosids</taxon>
        <taxon>fabids</taxon>
        <taxon>Fabales</taxon>
        <taxon>Fabaceae</taxon>
        <taxon>Papilionoideae</taxon>
        <taxon>50 kb inversion clade</taxon>
        <taxon>NPAAA clade</taxon>
        <taxon>indigoferoid/millettioid clade</taxon>
        <taxon>Phaseoleae</taxon>
        <taxon>Cajanus</taxon>
    </lineage>
</organism>
<evidence type="ECO:0000313" key="2">
    <source>
        <dbReference type="EMBL" id="KYP36254.1"/>
    </source>
</evidence>
<dbReference type="Pfam" id="PF10536">
    <property type="entry name" value="PMD"/>
    <property type="match status" value="1"/>
</dbReference>
<dbReference type="Gramene" id="C.cajan_40190.t">
    <property type="protein sequence ID" value="C.cajan_40190.t.cds1"/>
    <property type="gene ID" value="C.cajan_40190"/>
</dbReference>
<gene>
    <name evidence="2" type="ORF">KK1_042646</name>
</gene>
<evidence type="ECO:0000313" key="3">
    <source>
        <dbReference type="Proteomes" id="UP000075243"/>
    </source>
</evidence>
<dbReference type="PANTHER" id="PTHR46033:SF8">
    <property type="entry name" value="PROTEIN MAINTENANCE OF MERISTEMS-LIKE"/>
    <property type="match status" value="1"/>
</dbReference>